<accession>A0A2A4Z6J1</accession>
<sequence>MSNGPLMPKATAVWLVDNTALTFDQIADFCSLHPLEVKAIADGDVAQGVRGQDPIQSGELTRESIDAAQNDESIKLVLAKRKLVIPEAKTRKGPRYTPLSRRQDKPSSILWLVKFHPELVDSQVMKLVGTTKPTIKAIRERSHWNIQNIKPIDPVALGLCKQIELDAAVTKAAARTAKEREKAIAAGTLLPTEETTAPAYKKDNEHFAEIVGHIDDVVEVEETTADNLFDLDEAKKPEAEAEDTVSAADVFANFSND</sequence>
<dbReference type="AlphaFoldDB" id="A0A2A4Z6J1"/>
<evidence type="ECO:0000313" key="1">
    <source>
        <dbReference type="EMBL" id="PCJ02178.1"/>
    </source>
</evidence>
<dbReference type="EMBL" id="NVUS01000005">
    <property type="protein sequence ID" value="PCJ02178.1"/>
    <property type="molecule type" value="Genomic_DNA"/>
</dbReference>
<reference key="1">
    <citation type="submission" date="2017-08" db="EMBL/GenBank/DDBJ databases">
        <title>A dynamic microbial community with high functional redundancy inhabits the cold, oxic subseafloor aquifer.</title>
        <authorList>
            <person name="Tully B.J."/>
            <person name="Wheat C.G."/>
            <person name="Glazer B.T."/>
            <person name="Huber J.A."/>
        </authorList>
    </citation>
    <scope>NUCLEOTIDE SEQUENCE [LARGE SCALE GENOMIC DNA]</scope>
</reference>
<proteinExistence type="predicted"/>
<organism evidence="1">
    <name type="scientific">OCS116 cluster bacterium</name>
    <dbReference type="NCBI Taxonomy" id="2030921"/>
    <lineage>
        <taxon>Bacteria</taxon>
        <taxon>Pseudomonadati</taxon>
        <taxon>Pseudomonadota</taxon>
        <taxon>Alphaproteobacteria</taxon>
        <taxon>OCS116 cluster</taxon>
    </lineage>
</organism>
<dbReference type="InterPro" id="IPR010421">
    <property type="entry name" value="TrcR"/>
</dbReference>
<comment type="caution">
    <text evidence="1">The sequence shown here is derived from an EMBL/GenBank/DDBJ whole genome shotgun (WGS) entry which is preliminary data.</text>
</comment>
<dbReference type="Pfam" id="PF06242">
    <property type="entry name" value="TrcR"/>
    <property type="match status" value="1"/>
</dbReference>
<evidence type="ECO:0008006" key="2">
    <source>
        <dbReference type="Google" id="ProtNLM"/>
    </source>
</evidence>
<protein>
    <recommendedName>
        <fullName evidence="2">Cytoplasmic protein</fullName>
    </recommendedName>
</protein>
<gene>
    <name evidence="1" type="ORF">COB13_06210</name>
</gene>
<reference evidence="1" key="2">
    <citation type="journal article" date="2018" name="ISME J.">
        <title>A dynamic microbial community with high functional redundancy inhabits the cold, oxic subseafloor aquifer.</title>
        <authorList>
            <person name="Tully B.J."/>
            <person name="Wheat C.G."/>
            <person name="Glazer B.T."/>
            <person name="Huber J.A."/>
        </authorList>
    </citation>
    <scope>NUCLEOTIDE SEQUENCE</scope>
    <source>
        <strain evidence="1">NORP83</strain>
    </source>
</reference>
<name>A0A2A4Z6J1_9PROT</name>